<dbReference type="AlphaFoldDB" id="A0A1F6TAI6"/>
<dbReference type="Gene3D" id="3.40.109.10">
    <property type="entry name" value="NADH Oxidase"/>
    <property type="match status" value="1"/>
</dbReference>
<dbReference type="PANTHER" id="PTHR23026">
    <property type="entry name" value="NADPH NITROREDUCTASE"/>
    <property type="match status" value="1"/>
</dbReference>
<dbReference type="NCBIfam" id="TIGR02476">
    <property type="entry name" value="BluB"/>
    <property type="match status" value="1"/>
</dbReference>
<dbReference type="InterPro" id="IPR012825">
    <property type="entry name" value="BluB"/>
</dbReference>
<accession>A0A1F6TAI6</accession>
<evidence type="ECO:0000259" key="4">
    <source>
        <dbReference type="Pfam" id="PF00881"/>
    </source>
</evidence>
<evidence type="ECO:0000256" key="1">
    <source>
        <dbReference type="ARBA" id="ARBA00022630"/>
    </source>
</evidence>
<keyword evidence="3" id="KW-0560">Oxidoreductase</keyword>
<evidence type="ECO:0000313" key="6">
    <source>
        <dbReference type="Proteomes" id="UP000177925"/>
    </source>
</evidence>
<dbReference type="GO" id="GO:0016491">
    <property type="term" value="F:oxidoreductase activity"/>
    <property type="evidence" value="ECO:0007669"/>
    <property type="project" value="UniProtKB-KW"/>
</dbReference>
<organism evidence="5 6">
    <name type="scientific">Candidatus Muproteobacteria bacterium RBG_16_64_11</name>
    <dbReference type="NCBI Taxonomy" id="1817758"/>
    <lineage>
        <taxon>Bacteria</taxon>
        <taxon>Pseudomonadati</taxon>
        <taxon>Pseudomonadota</taxon>
        <taxon>Candidatus Muproteobacteria</taxon>
    </lineage>
</organism>
<evidence type="ECO:0000256" key="3">
    <source>
        <dbReference type="ARBA" id="ARBA00023002"/>
    </source>
</evidence>
<dbReference type="InterPro" id="IPR050627">
    <property type="entry name" value="Nitroreductase/BluB"/>
</dbReference>
<gene>
    <name evidence="5" type="ORF">A2150_07445</name>
</gene>
<reference evidence="5 6" key="1">
    <citation type="journal article" date="2016" name="Nat. Commun.">
        <title>Thousands of microbial genomes shed light on interconnected biogeochemical processes in an aquifer system.</title>
        <authorList>
            <person name="Anantharaman K."/>
            <person name="Brown C.T."/>
            <person name="Hug L.A."/>
            <person name="Sharon I."/>
            <person name="Castelle C.J."/>
            <person name="Probst A.J."/>
            <person name="Thomas B.C."/>
            <person name="Singh A."/>
            <person name="Wilkins M.J."/>
            <person name="Karaoz U."/>
            <person name="Brodie E.L."/>
            <person name="Williams K.H."/>
            <person name="Hubbard S.S."/>
            <person name="Banfield J.F."/>
        </authorList>
    </citation>
    <scope>NUCLEOTIDE SEQUENCE [LARGE SCALE GENOMIC DNA]</scope>
</reference>
<protein>
    <submittedName>
        <fullName evidence="5">5,6-dimethylbenzimidazole synthase</fullName>
    </submittedName>
</protein>
<evidence type="ECO:0000313" key="5">
    <source>
        <dbReference type="EMBL" id="OGI42133.1"/>
    </source>
</evidence>
<comment type="caution">
    <text evidence="5">The sequence shown here is derived from an EMBL/GenBank/DDBJ whole genome shotgun (WGS) entry which is preliminary data.</text>
</comment>
<sequence length="221" mass="24816">MSGTEHRFSETERAAVYRAIAERRDMRHFRPDPVDPATLHRLLEAAHRAPSVGLMQPWRFLRITDPASRQRIHTLVEQERAQTALALGEREQEFLRLKVEGILECGELLVAALTDGRERHVFGRRTLPEMDLASVACAIQNMWLAARAEGLGLGWVSLFDPAALAQLLAIPEGAKPVAILCLGHVEAFYPAPMLELKGWIRGRPLQELMFHNTWGNTEVSA</sequence>
<dbReference type="SUPFAM" id="SSF55469">
    <property type="entry name" value="FMN-dependent nitroreductase-like"/>
    <property type="match status" value="1"/>
</dbReference>
<dbReference type="PANTHER" id="PTHR23026:SF90">
    <property type="entry name" value="IODOTYROSINE DEIODINASE 1"/>
    <property type="match status" value="1"/>
</dbReference>
<dbReference type="Pfam" id="PF00881">
    <property type="entry name" value="Nitroreductase"/>
    <property type="match status" value="1"/>
</dbReference>
<evidence type="ECO:0000256" key="2">
    <source>
        <dbReference type="ARBA" id="ARBA00022643"/>
    </source>
</evidence>
<keyword evidence="1" id="KW-0285">Flavoprotein</keyword>
<dbReference type="Proteomes" id="UP000177925">
    <property type="component" value="Unassembled WGS sequence"/>
</dbReference>
<dbReference type="EMBL" id="MFSS01000098">
    <property type="protein sequence ID" value="OGI42133.1"/>
    <property type="molecule type" value="Genomic_DNA"/>
</dbReference>
<proteinExistence type="predicted"/>
<dbReference type="InterPro" id="IPR000415">
    <property type="entry name" value="Nitroreductase-like"/>
</dbReference>
<dbReference type="InterPro" id="IPR029479">
    <property type="entry name" value="Nitroreductase"/>
</dbReference>
<name>A0A1F6TAI6_9PROT</name>
<dbReference type="STRING" id="1817758.A2150_07445"/>
<feature type="domain" description="Nitroreductase" evidence="4">
    <location>
        <begin position="20"/>
        <end position="184"/>
    </location>
</feature>
<keyword evidence="2" id="KW-0288">FMN</keyword>